<feature type="domain" description="Putative ER transporter 6TM N-terminal" evidence="7">
    <location>
        <begin position="120"/>
        <end position="320"/>
    </location>
</feature>
<organism evidence="9 10">
    <name type="scientific">Zasmidium cellare</name>
    <name type="common">Wine cellar mold</name>
    <name type="synonym">Racodium cellare</name>
    <dbReference type="NCBI Taxonomy" id="395010"/>
    <lineage>
        <taxon>Eukaryota</taxon>
        <taxon>Fungi</taxon>
        <taxon>Dikarya</taxon>
        <taxon>Ascomycota</taxon>
        <taxon>Pezizomycotina</taxon>
        <taxon>Dothideomycetes</taxon>
        <taxon>Dothideomycetidae</taxon>
        <taxon>Mycosphaerellales</taxon>
        <taxon>Mycosphaerellaceae</taxon>
        <taxon>Zasmidium</taxon>
    </lineage>
</organism>
<feature type="transmembrane region" description="Helical" evidence="6">
    <location>
        <begin position="572"/>
        <end position="593"/>
    </location>
</feature>
<feature type="transmembrane region" description="Helical" evidence="6">
    <location>
        <begin position="179"/>
        <end position="202"/>
    </location>
</feature>
<sequence>MAKPTPSPWRKATALWTSKTGIDWQNYKLIFKDTLPPTITLAANQAPAWASVFGSLGYLVPLVSIISHPSPPRAEFLWIWVTNILGSCVSAAITALAMFCVIKGREQSGGGRPDDRDVPYNTVASTVAAIWLIVQVYITSAIRYRYPWTIWMTSACLIFSNYGMVYVTQFPNMSVAFGFLRQLLFAHLVAFGVSAGVSLCIFPSNSREPFYKTALACAEEMREALSSNLALMEHGARSTGNEVPLELDAARKQHKGKLDDLQTKLLSQLGHAQNEVAWGRLGPGDLGTVRRLLEEIMIPLIGLCQVPDVMERVSEDESSEKDSQRTSRQYRELLGSVIEPFSKAAAAADAGLECSKVTLGIDLSKLASKGPETDERTSIQLLQRAMDLLVDSKTNLLDAWRAQHGGDFGSDSTIDVSVDSPPANQDYDQSRSNLHMLLYTELLLWSICHKVQQLLLWIEELKASQRLEKRRLIVPEWANLKAVTGMLKPWKRKVPDDQGSHHGNEEPLQPGSESLLRRCLGVGLHLYQTSTRFLASPASGFGLRVSVATMSIAIVAFLPSSQDFYVKQHLVWAQYTIAFAMQGSAGQGVRALCFRVCGTVVAACLAWVSYYIVVGIAGGVLVFYWLSIHFPMYIMALKPRYYTVGTVSAFALTTILGNAMQPNGSGQTTIVLGAIRLLAIVGGCLLASFWTVFPFPASDLDGARKSLGDCFASLAEYHTAFHEIIRARLKEGFDQGKENPSPRSRDLEDMHSRLFVKCTSHLQTLRTQLRLAKWNIHMDGVSFSRAHYEAASRKVDDLARNLQLMTFASGVFIDFVNNRPPTPKNRGTSHWILDFRNLFDAAQHEGFGVAALLSLLAYAVRNETPLPPKLIPPNPERLWRILDEPERVAQQITQVDDPGAATFALMRIGTRGLYRDLGELFEVVREMVGEFEGVRDFVVDEEEL</sequence>
<feature type="transmembrane region" description="Helical" evidence="6">
    <location>
        <begin position="77"/>
        <end position="99"/>
    </location>
</feature>
<dbReference type="InterPro" id="IPR049453">
    <property type="entry name" value="Memb_transporter_dom"/>
</dbReference>
<feature type="region of interest" description="Disordered" evidence="5">
    <location>
        <begin position="491"/>
        <end position="512"/>
    </location>
</feature>
<feature type="transmembrane region" description="Helical" evidence="6">
    <location>
        <begin position="641"/>
        <end position="659"/>
    </location>
</feature>
<dbReference type="PANTHER" id="PTHR37994:SF4">
    <property type="entry name" value="ER TRANSPORTER 6TM N-TERMINAL DOMAIN-CONTAINING PROTEIN-RELATED"/>
    <property type="match status" value="1"/>
</dbReference>
<dbReference type="PANTHER" id="PTHR37994">
    <property type="entry name" value="ARAE_2_N DOMAIN-CONTAINING PROTEIN-RELATED"/>
    <property type="match status" value="1"/>
</dbReference>
<name>A0ABR0EV15_ZASCE</name>
<accession>A0ABR0EV15</accession>
<feature type="transmembrane region" description="Helical" evidence="6">
    <location>
        <begin position="671"/>
        <end position="693"/>
    </location>
</feature>
<keyword evidence="4 6" id="KW-0472">Membrane</keyword>
<dbReference type="Proteomes" id="UP001305779">
    <property type="component" value="Unassembled WGS sequence"/>
</dbReference>
<evidence type="ECO:0000256" key="2">
    <source>
        <dbReference type="ARBA" id="ARBA00022692"/>
    </source>
</evidence>
<evidence type="ECO:0000256" key="1">
    <source>
        <dbReference type="ARBA" id="ARBA00004141"/>
    </source>
</evidence>
<keyword evidence="2 6" id="KW-0812">Transmembrane</keyword>
<dbReference type="Pfam" id="PF13515">
    <property type="entry name" value="FUSC_2"/>
    <property type="match status" value="1"/>
</dbReference>
<evidence type="ECO:0000256" key="6">
    <source>
        <dbReference type="SAM" id="Phobius"/>
    </source>
</evidence>
<feature type="transmembrane region" description="Helical" evidence="6">
    <location>
        <begin position="541"/>
        <end position="560"/>
    </location>
</feature>
<feature type="transmembrane region" description="Helical" evidence="6">
    <location>
        <begin position="600"/>
        <end position="626"/>
    </location>
</feature>
<dbReference type="EMBL" id="JAXOVC010000002">
    <property type="protein sequence ID" value="KAK4504993.1"/>
    <property type="molecule type" value="Genomic_DNA"/>
</dbReference>
<protein>
    <recommendedName>
        <fullName evidence="11">ER transporter 6TM N-terminal domain-containing protein</fullName>
    </recommendedName>
</protein>
<keyword evidence="10" id="KW-1185">Reference proteome</keyword>
<reference evidence="9 10" key="1">
    <citation type="journal article" date="2023" name="G3 (Bethesda)">
        <title>A chromosome-level genome assembly of Zasmidium syzygii isolated from banana leaves.</title>
        <authorList>
            <person name="van Westerhoven A.C."/>
            <person name="Mehrabi R."/>
            <person name="Talebi R."/>
            <person name="Steentjes M.B.F."/>
            <person name="Corcolon B."/>
            <person name="Chong P.A."/>
            <person name="Kema G.H.J."/>
            <person name="Seidl M.F."/>
        </authorList>
    </citation>
    <scope>NUCLEOTIDE SEQUENCE [LARGE SCALE GENOMIC DNA]</scope>
    <source>
        <strain evidence="9 10">P124</strain>
    </source>
</reference>
<comment type="caution">
    <text evidence="9">The sequence shown here is derived from an EMBL/GenBank/DDBJ whole genome shotgun (WGS) entry which is preliminary data.</text>
</comment>
<proteinExistence type="predicted"/>
<dbReference type="InterPro" id="IPR018823">
    <property type="entry name" value="ArAE_2_N"/>
</dbReference>
<evidence type="ECO:0000256" key="3">
    <source>
        <dbReference type="ARBA" id="ARBA00022989"/>
    </source>
</evidence>
<dbReference type="Pfam" id="PF10337">
    <property type="entry name" value="ArAE_2_N"/>
    <property type="match status" value="2"/>
</dbReference>
<evidence type="ECO:0000256" key="5">
    <source>
        <dbReference type="SAM" id="MobiDB-lite"/>
    </source>
</evidence>
<feature type="transmembrane region" description="Helical" evidence="6">
    <location>
        <begin position="150"/>
        <end position="167"/>
    </location>
</feature>
<gene>
    <name evidence="9" type="ORF">PRZ48_002956</name>
</gene>
<evidence type="ECO:0000256" key="4">
    <source>
        <dbReference type="ARBA" id="ARBA00023136"/>
    </source>
</evidence>
<feature type="domain" description="Integral membrane bound transporter" evidence="8">
    <location>
        <begin position="564"/>
        <end position="689"/>
    </location>
</feature>
<comment type="subcellular location">
    <subcellularLocation>
        <location evidence="1">Membrane</location>
        <topology evidence="1">Multi-pass membrane protein</topology>
    </subcellularLocation>
</comment>
<feature type="compositionally biased region" description="Basic and acidic residues" evidence="5">
    <location>
        <begin position="493"/>
        <end position="505"/>
    </location>
</feature>
<evidence type="ECO:0000259" key="8">
    <source>
        <dbReference type="Pfam" id="PF13515"/>
    </source>
</evidence>
<feature type="transmembrane region" description="Helical" evidence="6">
    <location>
        <begin position="46"/>
        <end position="65"/>
    </location>
</feature>
<evidence type="ECO:0000313" key="9">
    <source>
        <dbReference type="EMBL" id="KAK4504993.1"/>
    </source>
</evidence>
<feature type="domain" description="Putative ER transporter 6TM N-terminal" evidence="7">
    <location>
        <begin position="23"/>
        <end position="107"/>
    </location>
</feature>
<evidence type="ECO:0008006" key="11">
    <source>
        <dbReference type="Google" id="ProtNLM"/>
    </source>
</evidence>
<feature type="transmembrane region" description="Helical" evidence="6">
    <location>
        <begin position="119"/>
        <end position="138"/>
    </location>
</feature>
<evidence type="ECO:0000313" key="10">
    <source>
        <dbReference type="Proteomes" id="UP001305779"/>
    </source>
</evidence>
<keyword evidence="3 6" id="KW-1133">Transmembrane helix</keyword>
<evidence type="ECO:0000259" key="7">
    <source>
        <dbReference type="Pfam" id="PF10337"/>
    </source>
</evidence>